<name>A0A7M2WUT9_9BACT</name>
<dbReference type="InterPro" id="IPR011250">
    <property type="entry name" value="OMP/PagP_B-barrel"/>
</dbReference>
<dbReference type="KEGG" id="hbs:IPV69_22425"/>
<proteinExistence type="predicted"/>
<dbReference type="AlphaFoldDB" id="A0A7M2WUT9"/>
<sequence length="295" mass="32412">MKRRLLKLTALAGLFLSAAATNAQAQFVLFPSSEKAPEVKPENTFVHPVTSPYFHEDAFVTTDARAWFLYHDFPSGGVIDGGNAKVYALQVRVALTNQLQLVAYKDGYTDFDAGLLQDDGWNDLAAGLKWTPIQNHEKQFYLSVGAGYEFPVGDPGVLQNDGEVRVWAAVNKGFGPLHLGGTVNFFYPTSRGDEPLGYSETMSWHFHADYYVCQWFSPVVEVNGYHVLNKHNEAVPFSGIDVTNLGGGDDVISLGLGAELRPMEKLGLRAAWETPLTSGDDLFGWRVTVSAVISF</sequence>
<accession>A0A7M2WUT9</accession>
<organism evidence="2 3">
    <name type="scientific">Humisphaera borealis</name>
    <dbReference type="NCBI Taxonomy" id="2807512"/>
    <lineage>
        <taxon>Bacteria</taxon>
        <taxon>Pseudomonadati</taxon>
        <taxon>Planctomycetota</taxon>
        <taxon>Phycisphaerae</taxon>
        <taxon>Tepidisphaerales</taxon>
        <taxon>Tepidisphaeraceae</taxon>
        <taxon>Humisphaera</taxon>
    </lineage>
</organism>
<keyword evidence="1" id="KW-0732">Signal</keyword>
<keyword evidence="3" id="KW-1185">Reference proteome</keyword>
<dbReference type="SUPFAM" id="SSF56925">
    <property type="entry name" value="OMPA-like"/>
    <property type="match status" value="1"/>
</dbReference>
<reference evidence="2 3" key="1">
    <citation type="submission" date="2020-10" db="EMBL/GenBank/DDBJ databases">
        <title>Wide distribution of Phycisphaera-like planctomycetes from WD2101 soil group in peatlands and genome analysis of the first cultivated representative.</title>
        <authorList>
            <person name="Dedysh S.N."/>
            <person name="Beletsky A.V."/>
            <person name="Ivanova A."/>
            <person name="Kulichevskaya I.S."/>
            <person name="Suzina N.E."/>
            <person name="Philippov D.A."/>
            <person name="Rakitin A.L."/>
            <person name="Mardanov A.V."/>
            <person name="Ravin N.V."/>
        </authorList>
    </citation>
    <scope>NUCLEOTIDE SEQUENCE [LARGE SCALE GENOMIC DNA]</scope>
    <source>
        <strain evidence="2 3">M1803</strain>
    </source>
</reference>
<evidence type="ECO:0000256" key="1">
    <source>
        <dbReference type="SAM" id="SignalP"/>
    </source>
</evidence>
<evidence type="ECO:0000313" key="2">
    <source>
        <dbReference type="EMBL" id="QOV88952.1"/>
    </source>
</evidence>
<feature type="chain" id="PRO_5034174289" description="Transporter" evidence="1">
    <location>
        <begin position="26"/>
        <end position="295"/>
    </location>
</feature>
<feature type="signal peptide" evidence="1">
    <location>
        <begin position="1"/>
        <end position="25"/>
    </location>
</feature>
<evidence type="ECO:0008006" key="4">
    <source>
        <dbReference type="Google" id="ProtNLM"/>
    </source>
</evidence>
<evidence type="ECO:0000313" key="3">
    <source>
        <dbReference type="Proteomes" id="UP000593765"/>
    </source>
</evidence>
<dbReference type="RefSeq" id="WP_206291963.1">
    <property type="nucleotide sequence ID" value="NZ_CP063458.1"/>
</dbReference>
<dbReference type="Proteomes" id="UP000593765">
    <property type="component" value="Chromosome"/>
</dbReference>
<protein>
    <recommendedName>
        <fullName evidence="4">Transporter</fullName>
    </recommendedName>
</protein>
<dbReference type="EMBL" id="CP063458">
    <property type="protein sequence ID" value="QOV88952.1"/>
    <property type="molecule type" value="Genomic_DNA"/>
</dbReference>
<gene>
    <name evidence="2" type="ORF">IPV69_22425</name>
</gene>